<organism evidence="2 3">
    <name type="scientific">Candidatus Methylopumilus planktonicus</name>
    <dbReference type="NCBI Taxonomy" id="1581557"/>
    <lineage>
        <taxon>Bacteria</taxon>
        <taxon>Pseudomonadati</taxon>
        <taxon>Pseudomonadota</taxon>
        <taxon>Betaproteobacteria</taxon>
        <taxon>Nitrosomonadales</taxon>
        <taxon>Methylophilaceae</taxon>
        <taxon>Candidatus Methylopumilus</taxon>
    </lineage>
</organism>
<dbReference type="AlphaFoldDB" id="A0A0D6EUM8"/>
<dbReference type="EMBL" id="LN827929">
    <property type="protein sequence ID" value="CEZ19410.1"/>
    <property type="molecule type" value="Genomic_DNA"/>
</dbReference>
<evidence type="ECO:0000256" key="1">
    <source>
        <dbReference type="SAM" id="Phobius"/>
    </source>
</evidence>
<proteinExistence type="predicted"/>
<dbReference type="Proteomes" id="UP000064007">
    <property type="component" value="Chromosome 1"/>
</dbReference>
<evidence type="ECO:0000313" key="2">
    <source>
        <dbReference type="EMBL" id="CEZ19410.1"/>
    </source>
</evidence>
<gene>
    <name evidence="2" type="ORF">BN1208_0518</name>
</gene>
<accession>A0A0D6EUM8</accession>
<dbReference type="KEGG" id="mbat:BN1208_0518"/>
<keyword evidence="1" id="KW-0472">Membrane</keyword>
<evidence type="ECO:0000313" key="3">
    <source>
        <dbReference type="Proteomes" id="UP000064007"/>
    </source>
</evidence>
<keyword evidence="1" id="KW-1133">Transmembrane helix</keyword>
<sequence>MSTMSIIFVKLFLLGRFKAGGFWRGWNRGVLENIRNQEILDDIELSIIKAYLKGMKAIRNYLVLCLLLVMPLQSIAASFQLACQNNHKASVTAETKMSHCHQTKEHKQSKEVQSHNASHHCLSFCAQVGMAALTQDTAVVFFQDIGNVYNEYSYHYDSVISPSIQRPPISFS</sequence>
<keyword evidence="1" id="KW-0812">Transmembrane</keyword>
<feature type="transmembrane region" description="Helical" evidence="1">
    <location>
        <begin position="61"/>
        <end position="82"/>
    </location>
</feature>
<name>A0A0D6EUM8_9PROT</name>
<dbReference type="STRING" id="1581557.BN1208_0518"/>
<reference evidence="3" key="1">
    <citation type="submission" date="2014-12" db="EMBL/GenBank/DDBJ databases">
        <authorList>
            <person name="Salcher M.M."/>
        </authorList>
    </citation>
    <scope>NUCLEOTIDE SEQUENCE [LARGE SCALE GENOMIC DNA]</scope>
    <source>
        <strain evidence="3">MMS-10A-171</strain>
    </source>
</reference>
<keyword evidence="3" id="KW-1185">Reference proteome</keyword>
<dbReference type="HOGENOM" id="CLU_1553463_0_0_4"/>
<protein>
    <submittedName>
        <fullName evidence="2">Uncharacterized protein</fullName>
    </submittedName>
</protein>